<dbReference type="AlphaFoldDB" id="A0A285R0G2"/>
<evidence type="ECO:0000256" key="5">
    <source>
        <dbReference type="SAM" id="Phobius"/>
    </source>
</evidence>
<evidence type="ECO:0008006" key="8">
    <source>
        <dbReference type="Google" id="ProtNLM"/>
    </source>
</evidence>
<organism evidence="6 7">
    <name type="scientific">Sphingomonas guangdongensis</name>
    <dbReference type="NCBI Taxonomy" id="1141890"/>
    <lineage>
        <taxon>Bacteria</taxon>
        <taxon>Pseudomonadati</taxon>
        <taxon>Pseudomonadota</taxon>
        <taxon>Alphaproteobacteria</taxon>
        <taxon>Sphingomonadales</taxon>
        <taxon>Sphingomonadaceae</taxon>
        <taxon>Sphingomonas</taxon>
    </lineage>
</organism>
<dbReference type="Pfam" id="PF01124">
    <property type="entry name" value="MAPEG"/>
    <property type="match status" value="1"/>
</dbReference>
<dbReference type="InterPro" id="IPR023352">
    <property type="entry name" value="MAPEG-like_dom_sf"/>
</dbReference>
<dbReference type="Proteomes" id="UP000219494">
    <property type="component" value="Unassembled WGS sequence"/>
</dbReference>
<sequence length="143" mass="15521">MRQAILQPVVVLIAWTLVVLLWAILVRMPAMRAAGIDVRKLTGSKGSDADRALPPKAQWPIHNYNHLMEQPTIFYAVAGVIALTGTGNGANAWLAWGYVTLRILHSLVQATFNRVIVRLALFGASTVCLVALTLHAAMAVFHG</sequence>
<evidence type="ECO:0000313" key="7">
    <source>
        <dbReference type="Proteomes" id="UP000219494"/>
    </source>
</evidence>
<evidence type="ECO:0000256" key="2">
    <source>
        <dbReference type="ARBA" id="ARBA00022692"/>
    </source>
</evidence>
<dbReference type="InterPro" id="IPR001129">
    <property type="entry name" value="Membr-assoc_MAPEG"/>
</dbReference>
<dbReference type="SUPFAM" id="SSF161084">
    <property type="entry name" value="MAPEG domain-like"/>
    <property type="match status" value="1"/>
</dbReference>
<reference evidence="6 7" key="1">
    <citation type="submission" date="2017-07" db="EMBL/GenBank/DDBJ databases">
        <authorList>
            <person name="Sun Z.S."/>
            <person name="Albrecht U."/>
            <person name="Echele G."/>
            <person name="Lee C.C."/>
        </authorList>
    </citation>
    <scope>NUCLEOTIDE SEQUENCE [LARGE SCALE GENOMIC DNA]</scope>
    <source>
        <strain evidence="6 7">CGMCC 1.12672</strain>
    </source>
</reference>
<name>A0A285R0G2_9SPHN</name>
<feature type="transmembrane region" description="Helical" evidence="5">
    <location>
        <begin position="116"/>
        <end position="141"/>
    </location>
</feature>
<dbReference type="EMBL" id="OBMI01000003">
    <property type="protein sequence ID" value="SOB87613.1"/>
    <property type="molecule type" value="Genomic_DNA"/>
</dbReference>
<feature type="transmembrane region" description="Helical" evidence="5">
    <location>
        <begin position="73"/>
        <end position="96"/>
    </location>
</feature>
<dbReference type="OrthoDB" id="5516290at2"/>
<protein>
    <recommendedName>
        <fullName evidence="8">MAPEG family protein</fullName>
    </recommendedName>
</protein>
<feature type="transmembrane region" description="Helical" evidence="5">
    <location>
        <begin position="6"/>
        <end position="26"/>
    </location>
</feature>
<evidence type="ECO:0000313" key="6">
    <source>
        <dbReference type="EMBL" id="SOB87613.1"/>
    </source>
</evidence>
<evidence type="ECO:0000256" key="1">
    <source>
        <dbReference type="ARBA" id="ARBA00004370"/>
    </source>
</evidence>
<comment type="subcellular location">
    <subcellularLocation>
        <location evidence="1">Membrane</location>
    </subcellularLocation>
</comment>
<dbReference type="Gene3D" id="1.20.120.550">
    <property type="entry name" value="Membrane associated eicosanoid/glutathione metabolism-like domain"/>
    <property type="match status" value="1"/>
</dbReference>
<dbReference type="GO" id="GO:0016020">
    <property type="term" value="C:membrane"/>
    <property type="evidence" value="ECO:0007669"/>
    <property type="project" value="UniProtKB-SubCell"/>
</dbReference>
<keyword evidence="3 5" id="KW-1133">Transmembrane helix</keyword>
<dbReference type="RefSeq" id="WP_097064594.1">
    <property type="nucleotide sequence ID" value="NZ_OBMI01000003.1"/>
</dbReference>
<keyword evidence="4 5" id="KW-0472">Membrane</keyword>
<keyword evidence="7" id="KW-1185">Reference proteome</keyword>
<proteinExistence type="predicted"/>
<gene>
    <name evidence="6" type="ORF">SAMN06297144_2748</name>
</gene>
<keyword evidence="2 5" id="KW-0812">Transmembrane</keyword>
<accession>A0A285R0G2</accession>
<evidence type="ECO:0000256" key="4">
    <source>
        <dbReference type="ARBA" id="ARBA00023136"/>
    </source>
</evidence>
<evidence type="ECO:0000256" key="3">
    <source>
        <dbReference type="ARBA" id="ARBA00022989"/>
    </source>
</evidence>